<keyword evidence="17" id="KW-0812">Transmembrane</keyword>
<dbReference type="Proteomes" id="UP000219338">
    <property type="component" value="Unassembled WGS sequence"/>
</dbReference>
<name>A0A284QM11_ARMOS</name>
<evidence type="ECO:0000256" key="2">
    <source>
        <dbReference type="ARBA" id="ARBA00004367"/>
    </source>
</evidence>
<evidence type="ECO:0000256" key="15">
    <source>
        <dbReference type="ARBA" id="ARBA00023284"/>
    </source>
</evidence>
<evidence type="ECO:0000313" key="20">
    <source>
        <dbReference type="Proteomes" id="UP000219338"/>
    </source>
</evidence>
<evidence type="ECO:0000313" key="19">
    <source>
        <dbReference type="EMBL" id="SJK97486.1"/>
    </source>
</evidence>
<dbReference type="InterPro" id="IPR007266">
    <property type="entry name" value="Ero1"/>
</dbReference>
<protein>
    <submittedName>
        <fullName evidence="19">Uncharacterized protein</fullName>
    </submittedName>
</protein>
<evidence type="ECO:0000256" key="18">
    <source>
        <dbReference type="SAM" id="SignalP"/>
    </source>
</evidence>
<evidence type="ECO:0000256" key="10">
    <source>
        <dbReference type="ARBA" id="ARBA00022982"/>
    </source>
</evidence>
<keyword evidence="9" id="KW-0274">FAD</keyword>
<comment type="similarity">
    <text evidence="3">Belongs to the EROs family.</text>
</comment>
<dbReference type="EMBL" id="FUEG01000001">
    <property type="protein sequence ID" value="SJK97486.1"/>
    <property type="molecule type" value="Genomic_DNA"/>
</dbReference>
<dbReference type="GO" id="GO:0071949">
    <property type="term" value="F:FAD binding"/>
    <property type="evidence" value="ECO:0007669"/>
    <property type="project" value="InterPro"/>
</dbReference>
<keyword evidence="7 18" id="KW-0732">Signal</keyword>
<evidence type="ECO:0000256" key="6">
    <source>
        <dbReference type="ARBA" id="ARBA00022630"/>
    </source>
</evidence>
<evidence type="ECO:0000256" key="7">
    <source>
        <dbReference type="ARBA" id="ARBA00022729"/>
    </source>
</evidence>
<evidence type="ECO:0000256" key="11">
    <source>
        <dbReference type="ARBA" id="ARBA00023002"/>
    </source>
</evidence>
<comment type="subunit">
    <text evidence="4">May function both as a monomer and a homodimer.</text>
</comment>
<evidence type="ECO:0000256" key="16">
    <source>
        <dbReference type="SAM" id="MobiDB-lite"/>
    </source>
</evidence>
<dbReference type="InterPro" id="IPR037192">
    <property type="entry name" value="ERO1-like_sf"/>
</dbReference>
<proteinExistence type="inferred from homology"/>
<evidence type="ECO:0000256" key="1">
    <source>
        <dbReference type="ARBA" id="ARBA00001974"/>
    </source>
</evidence>
<dbReference type="GO" id="GO:0034975">
    <property type="term" value="P:protein folding in endoplasmic reticulum"/>
    <property type="evidence" value="ECO:0007669"/>
    <property type="project" value="InterPro"/>
</dbReference>
<feature type="transmembrane region" description="Helical" evidence="17">
    <location>
        <begin position="633"/>
        <end position="657"/>
    </location>
</feature>
<accession>A0A284QM11</accession>
<keyword evidence="6" id="KW-0285">Flavoprotein</keyword>
<keyword evidence="17" id="KW-1133">Transmembrane helix</keyword>
<dbReference type="AlphaFoldDB" id="A0A284QM11"/>
<feature type="signal peptide" evidence="18">
    <location>
        <begin position="1"/>
        <end position="24"/>
    </location>
</feature>
<keyword evidence="14" id="KW-0325">Glycoprotein</keyword>
<keyword evidence="8" id="KW-0256">Endoplasmic reticulum</keyword>
<comment type="cofactor">
    <cofactor evidence="1">
        <name>FAD</name>
        <dbReference type="ChEBI" id="CHEBI:57692"/>
    </cofactor>
</comment>
<organism evidence="19 20">
    <name type="scientific">Armillaria ostoyae</name>
    <name type="common">Armillaria root rot fungus</name>
    <dbReference type="NCBI Taxonomy" id="47428"/>
    <lineage>
        <taxon>Eukaryota</taxon>
        <taxon>Fungi</taxon>
        <taxon>Dikarya</taxon>
        <taxon>Basidiomycota</taxon>
        <taxon>Agaricomycotina</taxon>
        <taxon>Agaricomycetes</taxon>
        <taxon>Agaricomycetidae</taxon>
        <taxon>Agaricales</taxon>
        <taxon>Marasmiineae</taxon>
        <taxon>Physalacriaceae</taxon>
        <taxon>Armillaria</taxon>
    </lineage>
</organism>
<keyword evidence="20" id="KW-1185">Reference proteome</keyword>
<dbReference type="STRING" id="47428.A0A284QM11"/>
<dbReference type="SUPFAM" id="SSF110019">
    <property type="entry name" value="ERO1-like"/>
    <property type="match status" value="1"/>
</dbReference>
<feature type="region of interest" description="Disordered" evidence="16">
    <location>
        <begin position="593"/>
        <end position="621"/>
    </location>
</feature>
<evidence type="ECO:0000256" key="5">
    <source>
        <dbReference type="ARBA" id="ARBA00022448"/>
    </source>
</evidence>
<sequence>MNRLCRALRIALILQAFLPATTTASSILSESLTKSAKGQNVLNVLEYQPVKETSCENASPTGPIDTTSCDYETVDSVNEDLFENLHELVATPFFKYFQADLYRDCPFWDDYGLCSDPGCAITSVDESQIPEKWRATALSQAPPVEDYHPLPGCYHRDSDYCFLDDNTGGEYYDLSLIPERYTGYSGAGAGGVWSAIYRENCFGLSESAIKPSAAVPDTLASRLNEGSDNQCLEKRVYYRIVSGLHASISTHICLEYLNQATGEWAPNLQCFVNRVAAYPERLQYIYFNTVLLLRAVARLEPYLSAYDYCSTGNHEDDLETKARLSNVLSIAQRAGKFDESVLFRGDNADVVKEEFKTHFRNVTRIMDCIGCDKCRLWGKVQTTGVATALKILFEMDDRALDPDANSNLLQRSEVVALINTLHRFSESLNAANIFRGMWQDISHTESQENIIREAESVPHQPRPSQGIGHGLKSTVLEQIRMRFTSLFRVCKESTAECVGLLLRFWMRGLRAISSVFTPSGKEHGPGQYVELLRGASTLKHHCGLVITGKKSCLQAPPIVAVVFHELNPAMIILEEADQQAKLDSSVAGPTLRFPDRAVGRSSSPLPDYETSQALQHSLTTPRKSLHSKVDARFWRATLYALVIYVALSVVIGVPLIVTRYARKHRGPPGGPWRNDDGSISPQTFASNGVLLLESMGCNSWDTIEDDPSHSLFSASTSHTLSPDGSFSIRSNVSHEADDAAGISGNLTVDINPDSSADAVLLLVSLQSSSLQLRQNTHICFVDGGSERGVSLYFPSHLGGGASLSVAITLLFPQMPRAINIDYLATYLPMFTQVFGDFGDNILFNKISIEGASMGITCDFMQAPKISVKNALASITGTFNASERLILDNVGGPIYASITLVQDKVRHQPTFLFLDTGNSEINASVMLLAPDRYNDPLNFIGSVKNFNGPLTLNVSHDPSTPPVSLDLRVQNAQAESNVTLDAKYTGFFDVQTKLSSVAVKESRIDPSWDPSGENRYRQCVYDQTTTNRVRGWIGWGQKPTGWKPREGRVEVVSSLSPIHLHLAGPSEGAS</sequence>
<evidence type="ECO:0000256" key="8">
    <source>
        <dbReference type="ARBA" id="ARBA00022824"/>
    </source>
</evidence>
<evidence type="ECO:0000256" key="9">
    <source>
        <dbReference type="ARBA" id="ARBA00022827"/>
    </source>
</evidence>
<evidence type="ECO:0000256" key="13">
    <source>
        <dbReference type="ARBA" id="ARBA00023157"/>
    </source>
</evidence>
<dbReference type="GO" id="GO:0005789">
    <property type="term" value="C:endoplasmic reticulum membrane"/>
    <property type="evidence" value="ECO:0007669"/>
    <property type="project" value="UniProtKB-SubCell"/>
</dbReference>
<reference evidence="20" key="1">
    <citation type="journal article" date="2017" name="Nat. Ecol. Evol.">
        <title>Genome expansion and lineage-specific genetic innovations in the forest pathogenic fungi Armillaria.</title>
        <authorList>
            <person name="Sipos G."/>
            <person name="Prasanna A.N."/>
            <person name="Walter M.C."/>
            <person name="O'Connor E."/>
            <person name="Balint B."/>
            <person name="Krizsan K."/>
            <person name="Kiss B."/>
            <person name="Hess J."/>
            <person name="Varga T."/>
            <person name="Slot J."/>
            <person name="Riley R."/>
            <person name="Boka B."/>
            <person name="Rigling D."/>
            <person name="Barry K."/>
            <person name="Lee J."/>
            <person name="Mihaltcheva S."/>
            <person name="LaButti K."/>
            <person name="Lipzen A."/>
            <person name="Waldron R."/>
            <person name="Moloney N.M."/>
            <person name="Sperisen C."/>
            <person name="Kredics L."/>
            <person name="Vagvoelgyi C."/>
            <person name="Patrignani A."/>
            <person name="Fitzpatrick D."/>
            <person name="Nagy I."/>
            <person name="Doyle S."/>
            <person name="Anderson J.B."/>
            <person name="Grigoriev I.V."/>
            <person name="Gueldener U."/>
            <person name="Muensterkoetter M."/>
            <person name="Nagy L.G."/>
        </authorList>
    </citation>
    <scope>NUCLEOTIDE SEQUENCE [LARGE SCALE GENOMIC DNA]</scope>
    <source>
        <strain evidence="20">C18/9</strain>
    </source>
</reference>
<keyword evidence="11" id="KW-0560">Oxidoreductase</keyword>
<keyword evidence="5" id="KW-0813">Transport</keyword>
<evidence type="ECO:0000256" key="12">
    <source>
        <dbReference type="ARBA" id="ARBA00023136"/>
    </source>
</evidence>
<keyword evidence="15" id="KW-0676">Redox-active center</keyword>
<dbReference type="PANTHER" id="PTHR12613">
    <property type="entry name" value="ERO1-RELATED"/>
    <property type="match status" value="1"/>
</dbReference>
<dbReference type="GO" id="GO:0015035">
    <property type="term" value="F:protein-disulfide reductase activity"/>
    <property type="evidence" value="ECO:0007669"/>
    <property type="project" value="InterPro"/>
</dbReference>
<keyword evidence="10" id="KW-0249">Electron transport</keyword>
<keyword evidence="12 17" id="KW-0472">Membrane</keyword>
<dbReference type="Pfam" id="PF04137">
    <property type="entry name" value="ERO1"/>
    <property type="match status" value="1"/>
</dbReference>
<gene>
    <name evidence="19" type="ORF">ARMOST_00738</name>
</gene>
<evidence type="ECO:0000256" key="14">
    <source>
        <dbReference type="ARBA" id="ARBA00023180"/>
    </source>
</evidence>
<evidence type="ECO:0000256" key="4">
    <source>
        <dbReference type="ARBA" id="ARBA00011802"/>
    </source>
</evidence>
<dbReference type="GO" id="GO:0016972">
    <property type="term" value="F:thiol oxidase activity"/>
    <property type="evidence" value="ECO:0007669"/>
    <property type="project" value="InterPro"/>
</dbReference>
<evidence type="ECO:0000256" key="17">
    <source>
        <dbReference type="SAM" id="Phobius"/>
    </source>
</evidence>
<dbReference type="PANTHER" id="PTHR12613:SF0">
    <property type="entry name" value="ERO1-LIKE PROTEIN"/>
    <property type="match status" value="1"/>
</dbReference>
<keyword evidence="13" id="KW-1015">Disulfide bond</keyword>
<evidence type="ECO:0000256" key="3">
    <source>
        <dbReference type="ARBA" id="ARBA00008277"/>
    </source>
</evidence>
<dbReference type="OrthoDB" id="269384at2759"/>
<feature type="compositionally biased region" description="Polar residues" evidence="16">
    <location>
        <begin position="600"/>
        <end position="621"/>
    </location>
</feature>
<comment type="subcellular location">
    <subcellularLocation>
        <location evidence="2">Endoplasmic reticulum membrane</location>
        <topology evidence="2">Peripheral membrane protein</topology>
        <orientation evidence="2">Lumenal side</orientation>
    </subcellularLocation>
</comment>
<feature type="chain" id="PRO_5012831738" evidence="18">
    <location>
        <begin position="25"/>
        <end position="1069"/>
    </location>
</feature>